<proteinExistence type="predicted"/>
<dbReference type="EMBL" id="MN740254">
    <property type="protein sequence ID" value="QHT96141.1"/>
    <property type="molecule type" value="Genomic_DNA"/>
</dbReference>
<reference evidence="1" key="1">
    <citation type="journal article" date="2020" name="Nature">
        <title>Giant virus diversity and host interactions through global metagenomics.</title>
        <authorList>
            <person name="Schulz F."/>
            <person name="Roux S."/>
            <person name="Paez-Espino D."/>
            <person name="Jungbluth S."/>
            <person name="Walsh D.A."/>
            <person name="Denef V.J."/>
            <person name="McMahon K.D."/>
            <person name="Konstantinidis K.T."/>
            <person name="Eloe-Fadrosh E.A."/>
            <person name="Kyrpides N.C."/>
            <person name="Woyke T."/>
        </authorList>
    </citation>
    <scope>NUCLEOTIDE SEQUENCE</scope>
    <source>
        <strain evidence="1">GVMAG-M-3300024302-11</strain>
    </source>
</reference>
<evidence type="ECO:0000313" key="1">
    <source>
        <dbReference type="EMBL" id="QHT96141.1"/>
    </source>
</evidence>
<organism evidence="1">
    <name type="scientific">viral metagenome</name>
    <dbReference type="NCBI Taxonomy" id="1070528"/>
    <lineage>
        <taxon>unclassified sequences</taxon>
        <taxon>metagenomes</taxon>
        <taxon>organismal metagenomes</taxon>
    </lineage>
</organism>
<name>A0A6C0ISE3_9ZZZZ</name>
<dbReference type="AlphaFoldDB" id="A0A6C0ISE3"/>
<protein>
    <submittedName>
        <fullName evidence="1">Uncharacterized protein</fullName>
    </submittedName>
</protein>
<accession>A0A6C0ISE3</accession>
<sequence length="347" mass="40770">MTTINKTQETYSPKIITSNIKLIPNIGNVIPYNDIMEQLFGGIINDIPRMELLNKGYIINGYENDSVVYFILSKFKDYLTLCAKRINFKNNCICPINFYYCTSLLTDIETEQSDTYNRIFKLLDDFKVFITNKNDIHSNIIINLFWGEMFKGVVTSYNDEPFMITLKFQKATGYPFIINISEDHGNFKNMLSLSSTDTIRENEFERIYSSWCQDVLMENADTYIMYCLEQITGSVDLSKFILTSHNNKSEFVIKIDDLNNIINFKNNNKMKEYIELFKTIYANSSIFNIENNIVTLNFEGFNKYLLNLETSFLLTFEDKERVNTLYYNVMDELVNSYKRLYSYSKIN</sequence>